<comment type="caution">
    <text evidence="2">The sequence shown here is derived from an EMBL/GenBank/DDBJ whole genome shotgun (WGS) entry which is preliminary data.</text>
</comment>
<dbReference type="InterPro" id="IPR021458">
    <property type="entry name" value="Rv0495c"/>
</dbReference>
<proteinExistence type="inferred from homology"/>
<dbReference type="Pfam" id="PF11307">
    <property type="entry name" value="DUF3109"/>
    <property type="match status" value="1"/>
</dbReference>
<reference evidence="2 3" key="1">
    <citation type="submission" date="2019-01" db="EMBL/GenBank/DDBJ databases">
        <title>Novel species of Nocardioides.</title>
        <authorList>
            <person name="Liu Q."/>
            <person name="Xin Y.-H."/>
        </authorList>
    </citation>
    <scope>NUCLEOTIDE SEQUENCE [LARGE SCALE GENOMIC DNA]</scope>
    <source>
        <strain evidence="2 3">CGMCC 4.6875</strain>
    </source>
</reference>
<dbReference type="Proteomes" id="UP000293291">
    <property type="component" value="Unassembled WGS sequence"/>
</dbReference>
<organism evidence="2 3">
    <name type="scientific">Nocardioides ganghwensis</name>
    <dbReference type="NCBI Taxonomy" id="252230"/>
    <lineage>
        <taxon>Bacteria</taxon>
        <taxon>Bacillati</taxon>
        <taxon>Actinomycetota</taxon>
        <taxon>Actinomycetes</taxon>
        <taxon>Propionibacteriales</taxon>
        <taxon>Nocardioidaceae</taxon>
        <taxon>Nocardioides</taxon>
    </lineage>
</organism>
<gene>
    <name evidence="2" type="ORF">EUA07_09280</name>
</gene>
<evidence type="ECO:0008006" key="4">
    <source>
        <dbReference type="Google" id="ProtNLM"/>
    </source>
</evidence>
<dbReference type="AlphaFoldDB" id="A0A4Q2SFC7"/>
<protein>
    <recommendedName>
        <fullName evidence="4">DUF3109 family protein</fullName>
    </recommendedName>
</protein>
<evidence type="ECO:0000256" key="1">
    <source>
        <dbReference type="ARBA" id="ARBA00093770"/>
    </source>
</evidence>
<evidence type="ECO:0000313" key="2">
    <source>
        <dbReference type="EMBL" id="RYC02260.1"/>
    </source>
</evidence>
<name>A0A4Q2SFC7_9ACTN</name>
<dbReference type="RefSeq" id="WP_129454873.1">
    <property type="nucleotide sequence ID" value="NZ_JACXYX010000005.1"/>
</dbReference>
<dbReference type="OrthoDB" id="3394274at2"/>
<evidence type="ECO:0000313" key="3">
    <source>
        <dbReference type="Proteomes" id="UP000293291"/>
    </source>
</evidence>
<sequence>MPEVDLVFPRAFVEFVDPADEAQVFRCDLTWLTSAYMCIFGQGCAGIYADAPDVGCCTLGAHFADKDDEKRVAGFVAQLTPEDWQLHPGRAVKKSDWVETDEDGERKTLAVELDGQQACVFHNRTDFTNADGHVGAGCALHGLALRQGRNPLETKPDVCWQLPIRRQFRSVERQDGTSYTEVSIGEYDRRGWGPGGHDLDWYCSGNTEAHVAVEPVWVTHEAELVELMGREAYAELSRHCEAHVRSRSALALHPADPTHF</sequence>
<accession>A0A4Q2SFC7</accession>
<keyword evidence="3" id="KW-1185">Reference proteome</keyword>
<comment type="similarity">
    <text evidence="1">Belongs to the Rv0495c family.</text>
</comment>
<dbReference type="EMBL" id="SDWU01000009">
    <property type="protein sequence ID" value="RYC02260.1"/>
    <property type="molecule type" value="Genomic_DNA"/>
</dbReference>